<sequence>MGQLVSSLLCGLRKRRGALIEELAMAIQLVAQGLEVPPIVTMDPEKDEDSKEDEDLEKDLEEDSEEFKDFLVSKDSQSLQI</sequence>
<proteinExistence type="predicted"/>
<feature type="compositionally biased region" description="Acidic residues" evidence="1">
    <location>
        <begin position="45"/>
        <end position="66"/>
    </location>
</feature>
<protein>
    <submittedName>
        <fullName evidence="2">Uncharacterized protein</fullName>
    </submittedName>
</protein>
<evidence type="ECO:0000256" key="1">
    <source>
        <dbReference type="SAM" id="MobiDB-lite"/>
    </source>
</evidence>
<accession>A0A8K0ME60</accession>
<dbReference type="AlphaFoldDB" id="A0A8K0ME60"/>
<name>A0A8K0ME60_9ROSA</name>
<dbReference type="EMBL" id="VOIH02000007">
    <property type="protein sequence ID" value="KAF3443061.1"/>
    <property type="molecule type" value="Genomic_DNA"/>
</dbReference>
<feature type="region of interest" description="Disordered" evidence="1">
    <location>
        <begin position="39"/>
        <end position="81"/>
    </location>
</feature>
<evidence type="ECO:0000313" key="3">
    <source>
        <dbReference type="Proteomes" id="UP000796880"/>
    </source>
</evidence>
<gene>
    <name evidence="2" type="ORF">FNV43_RR16982</name>
</gene>
<reference evidence="2" key="1">
    <citation type="submission" date="2020-03" db="EMBL/GenBank/DDBJ databases">
        <title>A high-quality chromosome-level genome assembly of a woody plant with both climbing and erect habits, Rhamnella rubrinervis.</title>
        <authorList>
            <person name="Lu Z."/>
            <person name="Yang Y."/>
            <person name="Zhu X."/>
            <person name="Sun Y."/>
        </authorList>
    </citation>
    <scope>NUCLEOTIDE SEQUENCE</scope>
    <source>
        <strain evidence="2">BYM</strain>
        <tissue evidence="2">Leaf</tissue>
    </source>
</reference>
<organism evidence="2 3">
    <name type="scientific">Rhamnella rubrinervis</name>
    <dbReference type="NCBI Taxonomy" id="2594499"/>
    <lineage>
        <taxon>Eukaryota</taxon>
        <taxon>Viridiplantae</taxon>
        <taxon>Streptophyta</taxon>
        <taxon>Embryophyta</taxon>
        <taxon>Tracheophyta</taxon>
        <taxon>Spermatophyta</taxon>
        <taxon>Magnoliopsida</taxon>
        <taxon>eudicotyledons</taxon>
        <taxon>Gunneridae</taxon>
        <taxon>Pentapetalae</taxon>
        <taxon>rosids</taxon>
        <taxon>fabids</taxon>
        <taxon>Rosales</taxon>
        <taxon>Rhamnaceae</taxon>
        <taxon>rhamnoid group</taxon>
        <taxon>Rhamneae</taxon>
        <taxon>Rhamnella</taxon>
    </lineage>
</organism>
<comment type="caution">
    <text evidence="2">The sequence shown here is derived from an EMBL/GenBank/DDBJ whole genome shotgun (WGS) entry which is preliminary data.</text>
</comment>
<evidence type="ECO:0000313" key="2">
    <source>
        <dbReference type="EMBL" id="KAF3443061.1"/>
    </source>
</evidence>
<keyword evidence="3" id="KW-1185">Reference proteome</keyword>
<dbReference type="Proteomes" id="UP000796880">
    <property type="component" value="Unassembled WGS sequence"/>
</dbReference>